<evidence type="ECO:0000256" key="5">
    <source>
        <dbReference type="HAMAP-Rule" id="MF_00040"/>
    </source>
</evidence>
<evidence type="ECO:0000313" key="9">
    <source>
        <dbReference type="Proteomes" id="UP000239250"/>
    </source>
</evidence>
<dbReference type="Pfam" id="PF01765">
    <property type="entry name" value="RRF"/>
    <property type="match status" value="1"/>
</dbReference>
<evidence type="ECO:0000256" key="6">
    <source>
        <dbReference type="SAM" id="Coils"/>
    </source>
</evidence>
<comment type="subcellular location">
    <subcellularLocation>
        <location evidence="1 5">Cytoplasm</location>
    </subcellularLocation>
</comment>
<protein>
    <recommendedName>
        <fullName evidence="5">Ribosome-recycling factor</fullName>
        <shortName evidence="5">RRF</shortName>
    </recommendedName>
    <alternativeName>
        <fullName evidence="5">Ribosome-releasing factor</fullName>
    </alternativeName>
</protein>
<evidence type="ECO:0000256" key="1">
    <source>
        <dbReference type="ARBA" id="ARBA00004496"/>
    </source>
</evidence>
<dbReference type="CDD" id="cd00520">
    <property type="entry name" value="RRF"/>
    <property type="match status" value="1"/>
</dbReference>
<accession>A0A2S0NJT8</accession>
<dbReference type="AlphaFoldDB" id="A0A2S0NJT8"/>
<gene>
    <name evidence="5" type="primary">frr</name>
    <name evidence="8" type="ORF">C5T88_01655</name>
</gene>
<comment type="similarity">
    <text evidence="2 5">Belongs to the RRF family.</text>
</comment>
<dbReference type="InterPro" id="IPR023584">
    <property type="entry name" value="Ribosome_recyc_fac_dom"/>
</dbReference>
<keyword evidence="4 5" id="KW-0648">Protein biosynthesis</keyword>
<dbReference type="Proteomes" id="UP000239250">
    <property type="component" value="Chromosome"/>
</dbReference>
<dbReference type="EMBL" id="CP027019">
    <property type="protein sequence ID" value="AVP49283.1"/>
    <property type="molecule type" value="Genomic_DNA"/>
</dbReference>
<dbReference type="SUPFAM" id="SSF55194">
    <property type="entry name" value="Ribosome recycling factor, RRF"/>
    <property type="match status" value="1"/>
</dbReference>
<dbReference type="GO" id="GO:0043023">
    <property type="term" value="F:ribosomal large subunit binding"/>
    <property type="evidence" value="ECO:0007669"/>
    <property type="project" value="TreeGrafter"/>
</dbReference>
<feature type="coiled-coil region" evidence="6">
    <location>
        <begin position="116"/>
        <end position="165"/>
    </location>
</feature>
<dbReference type="InterPro" id="IPR036191">
    <property type="entry name" value="RRF_sf"/>
</dbReference>
<feature type="domain" description="Ribosome recycling factor" evidence="7">
    <location>
        <begin position="26"/>
        <end position="182"/>
    </location>
</feature>
<dbReference type="HAMAP" id="MF_00040">
    <property type="entry name" value="RRF"/>
    <property type="match status" value="1"/>
</dbReference>
<dbReference type="GO" id="GO:0006415">
    <property type="term" value="P:translational termination"/>
    <property type="evidence" value="ECO:0007669"/>
    <property type="project" value="UniProtKB-UniRule"/>
</dbReference>
<evidence type="ECO:0000256" key="2">
    <source>
        <dbReference type="ARBA" id="ARBA00005912"/>
    </source>
</evidence>
<dbReference type="Gene3D" id="3.30.1360.40">
    <property type="match status" value="1"/>
</dbReference>
<dbReference type="PANTHER" id="PTHR20982">
    <property type="entry name" value="RIBOSOME RECYCLING FACTOR"/>
    <property type="match status" value="1"/>
</dbReference>
<dbReference type="PANTHER" id="PTHR20982:SF3">
    <property type="entry name" value="MITOCHONDRIAL RIBOSOME RECYCLING FACTOR PSEUDO 1"/>
    <property type="match status" value="1"/>
</dbReference>
<dbReference type="FunFam" id="3.30.1360.40:FF:000001">
    <property type="entry name" value="Ribosome-recycling factor"/>
    <property type="match status" value="1"/>
</dbReference>
<evidence type="ECO:0000313" key="8">
    <source>
        <dbReference type="EMBL" id="AVP49283.1"/>
    </source>
</evidence>
<dbReference type="FunFam" id="1.10.132.20:FF:000001">
    <property type="entry name" value="Ribosome-recycling factor"/>
    <property type="match status" value="1"/>
</dbReference>
<organism evidence="8 9">
    <name type="scientific">Williamsoniiplasma luminosum</name>
    <dbReference type="NCBI Taxonomy" id="214888"/>
    <lineage>
        <taxon>Bacteria</taxon>
        <taxon>Bacillati</taxon>
        <taxon>Mycoplasmatota</taxon>
        <taxon>Mollicutes</taxon>
        <taxon>Entomoplasmatales</taxon>
        <taxon>Williamsoniiplasma</taxon>
    </lineage>
</organism>
<comment type="function">
    <text evidence="5">Responsible for the release of ribosomes from messenger RNA at the termination of protein biosynthesis. May increase the efficiency of translation by recycling ribosomes from one round of translation to another.</text>
</comment>
<dbReference type="RefSeq" id="WP_303662614.1">
    <property type="nucleotide sequence ID" value="NZ_CP027019.1"/>
</dbReference>
<keyword evidence="6" id="KW-0175">Coiled coil</keyword>
<dbReference type="InterPro" id="IPR002661">
    <property type="entry name" value="Ribosome_recyc_fac"/>
</dbReference>
<dbReference type="NCBIfam" id="TIGR00496">
    <property type="entry name" value="frr"/>
    <property type="match status" value="1"/>
</dbReference>
<proteinExistence type="inferred from homology"/>
<keyword evidence="3 5" id="KW-0963">Cytoplasm</keyword>
<dbReference type="GO" id="GO:0005737">
    <property type="term" value="C:cytoplasm"/>
    <property type="evidence" value="ECO:0007669"/>
    <property type="project" value="UniProtKB-SubCell"/>
</dbReference>
<dbReference type="Gene3D" id="1.10.132.20">
    <property type="entry name" value="Ribosome-recycling factor"/>
    <property type="match status" value="1"/>
</dbReference>
<evidence type="ECO:0000256" key="3">
    <source>
        <dbReference type="ARBA" id="ARBA00022490"/>
    </source>
</evidence>
<name>A0A2S0NJT8_9MOLU</name>
<evidence type="ECO:0000259" key="7">
    <source>
        <dbReference type="Pfam" id="PF01765"/>
    </source>
</evidence>
<reference evidence="9" key="1">
    <citation type="submission" date="2018-02" db="EMBL/GenBank/DDBJ databases">
        <title>Firefly genomes illuminate parallel origins of bioluminescence in beetles.</title>
        <authorList>
            <person name="Fallon T.R."/>
            <person name="Lower S.E.S."/>
            <person name="Behringer M."/>
            <person name="Weng J.-K."/>
        </authorList>
    </citation>
    <scope>NUCLEOTIDE SEQUENCE [LARGE SCALE GENOMIC DNA]</scope>
</reference>
<sequence>MIETTKVLNDVEKDMKQTIQAWVDYLGKVRTGRANASMLDTVLINYYGTMTPLNQTAQITTPEHHLIVVKPYDRNMVSEIVGGIHKADLGLNPVSDAEVVRIKIPALTEDLRKELVKKVTKELEHYKVRIRNARRDGIDLVKKDKEASEDVIKGVEKDIQHLTDKYIKELDDLTKAKEKDLLTI</sequence>
<evidence type="ECO:0000256" key="4">
    <source>
        <dbReference type="ARBA" id="ARBA00022917"/>
    </source>
</evidence>